<dbReference type="FunFam" id="1.20.1250.20:FF:000503">
    <property type="entry name" value="Drug resistance transporter, EmrB/QacA subfamily"/>
    <property type="match status" value="1"/>
</dbReference>
<evidence type="ECO:0000256" key="2">
    <source>
        <dbReference type="ARBA" id="ARBA00022448"/>
    </source>
</evidence>
<keyword evidence="4 6" id="KW-1133">Transmembrane helix</keyword>
<gene>
    <name evidence="8" type="ordered locus">Metho_1964</name>
</gene>
<dbReference type="OrthoDB" id="117970at2157"/>
<evidence type="ECO:0000256" key="1">
    <source>
        <dbReference type="ARBA" id="ARBA00004141"/>
    </source>
</evidence>
<dbReference type="SUPFAM" id="SSF103473">
    <property type="entry name" value="MFS general substrate transporter"/>
    <property type="match status" value="1"/>
</dbReference>
<feature type="transmembrane region" description="Helical" evidence="6">
    <location>
        <begin position="39"/>
        <end position="62"/>
    </location>
</feature>
<dbReference type="EMBL" id="CP003362">
    <property type="protein sequence ID" value="AGB50137.1"/>
    <property type="molecule type" value="Genomic_DNA"/>
</dbReference>
<feature type="transmembrane region" description="Helical" evidence="6">
    <location>
        <begin position="165"/>
        <end position="186"/>
    </location>
</feature>
<keyword evidence="5 6" id="KW-0472">Membrane</keyword>
<feature type="transmembrane region" description="Helical" evidence="6">
    <location>
        <begin position="74"/>
        <end position="94"/>
    </location>
</feature>
<feature type="transmembrane region" description="Helical" evidence="6">
    <location>
        <begin position="192"/>
        <end position="214"/>
    </location>
</feature>
<evidence type="ECO:0000256" key="4">
    <source>
        <dbReference type="ARBA" id="ARBA00022989"/>
    </source>
</evidence>
<accession>L0KXE7</accession>
<dbReference type="PRINTS" id="PR01036">
    <property type="entry name" value="TCRTETB"/>
</dbReference>
<dbReference type="PANTHER" id="PTHR42718">
    <property type="entry name" value="MAJOR FACILITATOR SUPERFAMILY MULTIDRUG TRANSPORTER MFSC"/>
    <property type="match status" value="1"/>
</dbReference>
<feature type="transmembrane region" description="Helical" evidence="6">
    <location>
        <begin position="355"/>
        <end position="374"/>
    </location>
</feature>
<feature type="transmembrane region" description="Helical" evidence="6">
    <location>
        <begin position="226"/>
        <end position="245"/>
    </location>
</feature>
<organism evidence="8 9">
    <name type="scientific">Methanomethylovorans hollandica (strain DSM 15978 / NBRC 107637 / DMS1)</name>
    <dbReference type="NCBI Taxonomy" id="867904"/>
    <lineage>
        <taxon>Archaea</taxon>
        <taxon>Methanobacteriati</taxon>
        <taxon>Methanobacteriota</taxon>
        <taxon>Stenosarchaea group</taxon>
        <taxon>Methanomicrobia</taxon>
        <taxon>Methanosarcinales</taxon>
        <taxon>Methanosarcinaceae</taxon>
        <taxon>Methanomethylovorans</taxon>
    </lineage>
</organism>
<dbReference type="PROSITE" id="PS50850">
    <property type="entry name" value="MFS"/>
    <property type="match status" value="1"/>
</dbReference>
<feature type="transmembrane region" description="Helical" evidence="6">
    <location>
        <begin position="426"/>
        <end position="443"/>
    </location>
</feature>
<comment type="subcellular location">
    <subcellularLocation>
        <location evidence="1">Membrane</location>
        <topology evidence="1">Multi-pass membrane protein</topology>
    </subcellularLocation>
</comment>
<keyword evidence="2" id="KW-0813">Transport</keyword>
<evidence type="ECO:0000313" key="8">
    <source>
        <dbReference type="EMBL" id="AGB50137.1"/>
    </source>
</evidence>
<protein>
    <submittedName>
        <fullName evidence="8">Arabinose efflux permease family protein</fullName>
    </submittedName>
</protein>
<dbReference type="InterPro" id="IPR011701">
    <property type="entry name" value="MFS"/>
</dbReference>
<feature type="transmembrane region" description="Helical" evidence="6">
    <location>
        <begin position="130"/>
        <end position="153"/>
    </location>
</feature>
<dbReference type="InterPro" id="IPR036259">
    <property type="entry name" value="MFS_trans_sf"/>
</dbReference>
<dbReference type="GO" id="GO:0016020">
    <property type="term" value="C:membrane"/>
    <property type="evidence" value="ECO:0007669"/>
    <property type="project" value="UniProtKB-SubCell"/>
</dbReference>
<reference evidence="9" key="1">
    <citation type="submission" date="2012-02" db="EMBL/GenBank/DDBJ databases">
        <title>Complete sequence of chromosome of Methanomethylovorans hollandica DSM 15978.</title>
        <authorList>
            <person name="Lucas S."/>
            <person name="Copeland A."/>
            <person name="Lapidus A."/>
            <person name="Glavina del Rio T."/>
            <person name="Dalin E."/>
            <person name="Tice H."/>
            <person name="Bruce D."/>
            <person name="Goodwin L."/>
            <person name="Pitluck S."/>
            <person name="Peters L."/>
            <person name="Mikhailova N."/>
            <person name="Held B."/>
            <person name="Kyrpides N."/>
            <person name="Mavromatis K."/>
            <person name="Ivanova N."/>
            <person name="Brettin T."/>
            <person name="Detter J.C."/>
            <person name="Han C."/>
            <person name="Larimer F."/>
            <person name="Land M."/>
            <person name="Hauser L."/>
            <person name="Markowitz V."/>
            <person name="Cheng J.-F."/>
            <person name="Hugenholtz P."/>
            <person name="Woyke T."/>
            <person name="Wu D."/>
            <person name="Spring S."/>
            <person name="Schroeder M."/>
            <person name="Brambilla E."/>
            <person name="Klenk H.-P."/>
            <person name="Eisen J.A."/>
        </authorList>
    </citation>
    <scope>NUCLEOTIDE SEQUENCE [LARGE SCALE GENOMIC DNA]</scope>
    <source>
        <strain evidence="9">DSM 15978 / NBRC 107637 / DMS1</strain>
    </source>
</reference>
<keyword evidence="3 6" id="KW-0812">Transmembrane</keyword>
<sequence length="502" mass="54242">MVKKTNGYVSSAENAVSSSQVKGTRETPDAPALKTEKQIILMIAVLAGFITPFDGSAVNIALPTLAAEFRMNAIFLSWVATAYLLSSAVFLVPFGKIADIYGRKKVFLYGITIFSLASLTMTMVDSTAMLITIRVVQGLGSAMIFGTGIAMITSVYPPGERGKALGIYITAVYIGLSTGPFLGGIMTQHLGWRSIFFVNAPIGLAAILLILWKLKGDWAECRGDKFDLKGSMVYGMAIVSLMYGFSVLPDIKGASLIAVGIIGTIIFIRYEMRIPSPVLDISLLTKNRVFALSNLSAFINYSATYAVTFLLSLDLQYTKGFTPEHAGFILIAQPVFQAMVSPLAGKLSDSIEPRLIASAGMTLTTIGLFFLTFLSETTPVWYMIGILMVLGIGFGLFSSPNTNVIMSSVDKRFYGVASGMNGTMRLLGQMFSMGIAMMIFAVVTGPVEITPEYHTQFIASLQYAFSLFTIFCIVGIFTSLVRGKTLPVNHSPKNGDYHNAGR</sequence>
<evidence type="ECO:0000256" key="6">
    <source>
        <dbReference type="SAM" id="Phobius"/>
    </source>
</evidence>
<dbReference type="Pfam" id="PF07690">
    <property type="entry name" value="MFS_1"/>
    <property type="match status" value="2"/>
</dbReference>
<dbReference type="PANTHER" id="PTHR42718:SF9">
    <property type="entry name" value="MAJOR FACILITATOR SUPERFAMILY MULTIDRUG TRANSPORTER MFSC"/>
    <property type="match status" value="1"/>
</dbReference>
<dbReference type="AlphaFoldDB" id="L0KXE7"/>
<dbReference type="CDD" id="cd17321">
    <property type="entry name" value="MFS_MMR_MDR_like"/>
    <property type="match status" value="1"/>
</dbReference>
<dbReference type="KEGG" id="mhz:Metho_1964"/>
<evidence type="ECO:0000313" key="9">
    <source>
        <dbReference type="Proteomes" id="UP000010866"/>
    </source>
</evidence>
<evidence type="ECO:0000259" key="7">
    <source>
        <dbReference type="PROSITE" id="PS50850"/>
    </source>
</evidence>
<feature type="transmembrane region" description="Helical" evidence="6">
    <location>
        <begin position="463"/>
        <end position="481"/>
    </location>
</feature>
<dbReference type="RefSeq" id="WP_015325302.1">
    <property type="nucleotide sequence ID" value="NC_019977.1"/>
</dbReference>
<evidence type="ECO:0000256" key="5">
    <source>
        <dbReference type="ARBA" id="ARBA00023136"/>
    </source>
</evidence>
<feature type="transmembrane region" description="Helical" evidence="6">
    <location>
        <begin position="251"/>
        <end position="268"/>
    </location>
</feature>
<dbReference type="Gene3D" id="1.20.1720.10">
    <property type="entry name" value="Multidrug resistance protein D"/>
    <property type="match status" value="1"/>
</dbReference>
<feature type="transmembrane region" description="Helical" evidence="6">
    <location>
        <begin position="325"/>
        <end position="343"/>
    </location>
</feature>
<evidence type="ECO:0000256" key="3">
    <source>
        <dbReference type="ARBA" id="ARBA00022692"/>
    </source>
</evidence>
<dbReference type="Gene3D" id="1.20.1250.20">
    <property type="entry name" value="MFS general substrate transporter like domains"/>
    <property type="match status" value="1"/>
</dbReference>
<feature type="transmembrane region" description="Helical" evidence="6">
    <location>
        <begin position="289"/>
        <end position="313"/>
    </location>
</feature>
<keyword evidence="9" id="KW-1185">Reference proteome</keyword>
<name>L0KXE7_METHD</name>
<proteinExistence type="predicted"/>
<dbReference type="GO" id="GO:0022857">
    <property type="term" value="F:transmembrane transporter activity"/>
    <property type="evidence" value="ECO:0007669"/>
    <property type="project" value="InterPro"/>
</dbReference>
<feature type="domain" description="Major facilitator superfamily (MFS) profile" evidence="7">
    <location>
        <begin position="40"/>
        <end position="487"/>
    </location>
</feature>
<feature type="transmembrane region" description="Helical" evidence="6">
    <location>
        <begin position="380"/>
        <end position="405"/>
    </location>
</feature>
<dbReference type="Proteomes" id="UP000010866">
    <property type="component" value="Chromosome"/>
</dbReference>
<dbReference type="HOGENOM" id="CLU_000960_28_3_2"/>
<dbReference type="InterPro" id="IPR020846">
    <property type="entry name" value="MFS_dom"/>
</dbReference>
<feature type="transmembrane region" description="Helical" evidence="6">
    <location>
        <begin position="106"/>
        <end position="124"/>
    </location>
</feature>
<dbReference type="STRING" id="867904.Metho_1964"/>
<dbReference type="GeneID" id="14406477"/>